<evidence type="ECO:0000256" key="1">
    <source>
        <dbReference type="SAM" id="MobiDB-lite"/>
    </source>
</evidence>
<feature type="region of interest" description="Disordered" evidence="1">
    <location>
        <begin position="225"/>
        <end position="246"/>
    </location>
</feature>
<evidence type="ECO:0000313" key="3">
    <source>
        <dbReference type="EMBL" id="JAT38006.1"/>
    </source>
</evidence>
<dbReference type="AlphaFoldDB" id="A0A1B6MPY5"/>
<accession>A0A1B6MPY5</accession>
<protein>
    <submittedName>
        <fullName evidence="3">Uncharacterized protein</fullName>
    </submittedName>
</protein>
<feature type="compositionally biased region" description="Basic and acidic residues" evidence="1">
    <location>
        <begin position="146"/>
        <end position="163"/>
    </location>
</feature>
<gene>
    <name evidence="3" type="ORF">g.23378</name>
    <name evidence="2" type="ORF">g.23381</name>
</gene>
<feature type="compositionally biased region" description="Polar residues" evidence="1">
    <location>
        <begin position="93"/>
        <end position="109"/>
    </location>
</feature>
<sequence>RARIPPSAAEARPPGAPLQRPPGPPGQPGPTQGRTCGRYDVPVQHLQPQAVPPATPSLLALPRPTRSVREPLPGSLHPLQRPSLTEPQPPSEPSGSLPWSSESPVQPTGSGQGPAVPRERQEIQSPLGEGRIPEAPDTHAPGPQEEATRGDHPDPSRSPDPGRHQQQHPYPELQQGLAHPAGQRGAQEGRGYEDGGLCLLGGEESCPPARPQHCRTDRQLLGHQRVQSPHPQLRGEQEPGGVRVGPRTPVLRLRARLGFLRPREDLVVIRAALPPAPSGRHLHLALAPDHFLIPRPGQETSVVRPRPAPTPCQEDQGIVFVQV</sequence>
<reference evidence="3" key="1">
    <citation type="submission" date="2015-11" db="EMBL/GenBank/DDBJ databases">
        <title>De novo transcriptome assembly of four potential Pierce s Disease insect vectors from Arizona vineyards.</title>
        <authorList>
            <person name="Tassone E.E."/>
        </authorList>
    </citation>
    <scope>NUCLEOTIDE SEQUENCE</scope>
</reference>
<organism evidence="3">
    <name type="scientific">Graphocephala atropunctata</name>
    <dbReference type="NCBI Taxonomy" id="36148"/>
    <lineage>
        <taxon>Eukaryota</taxon>
        <taxon>Metazoa</taxon>
        <taxon>Ecdysozoa</taxon>
        <taxon>Arthropoda</taxon>
        <taxon>Hexapoda</taxon>
        <taxon>Insecta</taxon>
        <taxon>Pterygota</taxon>
        <taxon>Neoptera</taxon>
        <taxon>Paraneoptera</taxon>
        <taxon>Hemiptera</taxon>
        <taxon>Auchenorrhyncha</taxon>
        <taxon>Membracoidea</taxon>
        <taxon>Cicadellidae</taxon>
        <taxon>Cicadellinae</taxon>
        <taxon>Cicadellini</taxon>
        <taxon>Graphocephala</taxon>
    </lineage>
</organism>
<name>A0A1B6MPY5_9HEMI</name>
<feature type="region of interest" description="Disordered" evidence="1">
    <location>
        <begin position="1"/>
        <end position="190"/>
    </location>
</feature>
<dbReference type="EMBL" id="GEBQ01008473">
    <property type="protein sequence ID" value="JAT31504.1"/>
    <property type="molecule type" value="Transcribed_RNA"/>
</dbReference>
<proteinExistence type="predicted"/>
<feature type="non-terminal residue" evidence="3">
    <location>
        <position position="1"/>
    </location>
</feature>
<evidence type="ECO:0000313" key="2">
    <source>
        <dbReference type="EMBL" id="JAT31504.1"/>
    </source>
</evidence>
<dbReference type="EMBL" id="GEBQ01001971">
    <property type="protein sequence ID" value="JAT38006.1"/>
    <property type="molecule type" value="Transcribed_RNA"/>
</dbReference>
<feature type="compositionally biased region" description="Pro residues" evidence="1">
    <location>
        <begin position="14"/>
        <end position="28"/>
    </location>
</feature>